<dbReference type="OrthoDB" id="414982at2759"/>
<dbReference type="Proteomes" id="UP001652582">
    <property type="component" value="Chromosome 14"/>
</dbReference>
<dbReference type="PANTHER" id="PTHR31511:SF12">
    <property type="entry name" value="RHO TERMINATION FACTOR N-TERMINAL DOMAIN-CONTAINING PROTEIN"/>
    <property type="match status" value="1"/>
</dbReference>
<evidence type="ECO:0000313" key="2">
    <source>
        <dbReference type="Proteomes" id="UP001652582"/>
    </source>
</evidence>
<feature type="compositionally biased region" description="Polar residues" evidence="1">
    <location>
        <begin position="67"/>
        <end position="88"/>
    </location>
</feature>
<dbReference type="AlphaFoldDB" id="A0A6J1N817"/>
<feature type="region of interest" description="Disordered" evidence="1">
    <location>
        <begin position="43"/>
        <end position="88"/>
    </location>
</feature>
<dbReference type="PANTHER" id="PTHR31511">
    <property type="entry name" value="PROTEIN CBG23764"/>
    <property type="match status" value="1"/>
</dbReference>
<gene>
    <name evidence="3" type="primary">LOC112046691</name>
</gene>
<dbReference type="RefSeq" id="XP_023939181.2">
    <property type="nucleotide sequence ID" value="XM_024083413.2"/>
</dbReference>
<accession>A0A6J1N817</accession>
<dbReference type="KEGG" id="bany:112046691"/>
<reference evidence="3" key="1">
    <citation type="submission" date="2025-08" db="UniProtKB">
        <authorList>
            <consortium name="RefSeq"/>
        </authorList>
    </citation>
    <scope>IDENTIFICATION</scope>
</reference>
<evidence type="ECO:0000313" key="3">
    <source>
        <dbReference type="RefSeq" id="XP_023939181.2"/>
    </source>
</evidence>
<name>A0A6J1N817_BICAN</name>
<evidence type="ECO:0000256" key="1">
    <source>
        <dbReference type="SAM" id="MobiDB-lite"/>
    </source>
</evidence>
<proteinExistence type="predicted"/>
<dbReference type="GeneID" id="112046691"/>
<keyword evidence="2" id="KW-1185">Reference proteome</keyword>
<organism evidence="2 3">
    <name type="scientific">Bicyclus anynana</name>
    <name type="common">Squinting bush brown butterfly</name>
    <dbReference type="NCBI Taxonomy" id="110368"/>
    <lineage>
        <taxon>Eukaryota</taxon>
        <taxon>Metazoa</taxon>
        <taxon>Ecdysozoa</taxon>
        <taxon>Arthropoda</taxon>
        <taxon>Hexapoda</taxon>
        <taxon>Insecta</taxon>
        <taxon>Pterygota</taxon>
        <taxon>Neoptera</taxon>
        <taxon>Endopterygota</taxon>
        <taxon>Lepidoptera</taxon>
        <taxon>Glossata</taxon>
        <taxon>Ditrysia</taxon>
        <taxon>Papilionoidea</taxon>
        <taxon>Nymphalidae</taxon>
        <taxon>Satyrinae</taxon>
        <taxon>Satyrini</taxon>
        <taxon>Mycalesina</taxon>
        <taxon>Bicyclus</taxon>
    </lineage>
</organism>
<protein>
    <submittedName>
        <fullName evidence="3">Uncharacterized protein LOC112046691 isoform X2</fullName>
    </submittedName>
</protein>
<sequence>MFSPCEDSQLSKELATFCEEMELNSALVELCIQAEKEQAIFSNQSGGGLKRRVTDTIQPPSKRPCNQKPSTSADASRSSNGGEECSNSINPNNSIECPGCKIYVSRRYFHNHLRSKLHINNVLKSSVENLYNVRLIENAFGQRIATYRISNYPNSNVFGNQEFETPEYFLNTNKEIITELIYKLLKVHNSIKINFTLNGDFIQQSKDLENNFDFQTSNFVFCIGNEFNNILSEIFEHISIKVSNFEKRDSGWSLKKNNYLDLNINKFSPLRGSSFIDLPQDIKNKNAVINVKNNDYQCFQWAIISALYPVKANVDRVSSYSSKANT</sequence>